<evidence type="ECO:0000256" key="1">
    <source>
        <dbReference type="SAM" id="SignalP"/>
    </source>
</evidence>
<comment type="caution">
    <text evidence="2">The sequence shown here is derived from an EMBL/GenBank/DDBJ whole genome shotgun (WGS) entry which is preliminary data.</text>
</comment>
<keyword evidence="1" id="KW-0732">Signal</keyword>
<keyword evidence="3" id="KW-1185">Reference proteome</keyword>
<evidence type="ECO:0000313" key="3">
    <source>
        <dbReference type="Proteomes" id="UP000192411"/>
    </source>
</evidence>
<organism evidence="2 3">
    <name type="scientific">Mycolicibacterium tusciae</name>
    <dbReference type="NCBI Taxonomy" id="75922"/>
    <lineage>
        <taxon>Bacteria</taxon>
        <taxon>Bacillati</taxon>
        <taxon>Actinomycetota</taxon>
        <taxon>Actinomycetes</taxon>
        <taxon>Mycobacteriales</taxon>
        <taxon>Mycobacteriaceae</taxon>
        <taxon>Mycolicibacterium</taxon>
    </lineage>
</organism>
<reference evidence="2 3" key="1">
    <citation type="submission" date="2017-02" db="EMBL/GenBank/DDBJ databases">
        <title>The new phylogeny of genus Mycobacterium.</title>
        <authorList>
            <person name="Tortoli E."/>
            <person name="Trovato A."/>
            <person name="Cirillo D.M."/>
        </authorList>
    </citation>
    <scope>NUCLEOTIDE SEQUENCE [LARGE SCALE GENOMIC DNA]</scope>
    <source>
        <strain evidence="2 3">DSM 44338</strain>
    </source>
</reference>
<dbReference type="Proteomes" id="UP000192411">
    <property type="component" value="Unassembled WGS sequence"/>
</dbReference>
<dbReference type="OrthoDB" id="4749622at2"/>
<dbReference type="EMBL" id="MVIM01000003">
    <property type="protein sequence ID" value="ORB67000.1"/>
    <property type="molecule type" value="Genomic_DNA"/>
</dbReference>
<feature type="chain" id="PRO_5038982860" evidence="1">
    <location>
        <begin position="21"/>
        <end position="94"/>
    </location>
</feature>
<dbReference type="AlphaFoldDB" id="A0A1X0JWB1"/>
<accession>A0A1X0JWB1</accession>
<evidence type="ECO:0000313" key="2">
    <source>
        <dbReference type="EMBL" id="ORB67000.1"/>
    </source>
</evidence>
<feature type="signal peptide" evidence="1">
    <location>
        <begin position="1"/>
        <end position="20"/>
    </location>
</feature>
<gene>
    <name evidence="2" type="ORF">BST47_08040</name>
</gene>
<proteinExistence type="predicted"/>
<sequence length="94" mass="9343">MRKTLLCAAAVLFAGGLVNAGTPTADATLCGSVGGRFVDVTGCSDPLSYLNDALPPPPPPPPPPVRSRAAAEAVAPNVDVCASVGRRISVSGCI</sequence>
<name>A0A1X0JWB1_9MYCO</name>
<protein>
    <submittedName>
        <fullName evidence="2">RNA-binding protein</fullName>
    </submittedName>
</protein>
<dbReference type="RefSeq" id="WP_083124957.1">
    <property type="nucleotide sequence ID" value="NZ_MVIM01000003.1"/>
</dbReference>
<dbReference type="STRING" id="75922.BST47_08040"/>